<comment type="caution">
    <text evidence="2">The sequence shown here is derived from an EMBL/GenBank/DDBJ whole genome shotgun (WGS) entry which is preliminary data.</text>
</comment>
<reference evidence="3" key="1">
    <citation type="journal article" date="2019" name="Int. J. Syst. Evol. Microbiol.">
        <title>The Global Catalogue of Microorganisms (GCM) 10K type strain sequencing project: providing services to taxonomists for standard genome sequencing and annotation.</title>
        <authorList>
            <consortium name="The Broad Institute Genomics Platform"/>
            <consortium name="The Broad Institute Genome Sequencing Center for Infectious Disease"/>
            <person name="Wu L."/>
            <person name="Ma J."/>
        </authorList>
    </citation>
    <scope>NUCLEOTIDE SEQUENCE [LARGE SCALE GENOMIC DNA]</scope>
    <source>
        <strain evidence="3">CGMCC 4.7152</strain>
    </source>
</reference>
<evidence type="ECO:0000313" key="2">
    <source>
        <dbReference type="EMBL" id="MFC5006427.1"/>
    </source>
</evidence>
<gene>
    <name evidence="2" type="ORF">ACFPIJ_52490</name>
</gene>
<accession>A0ABV9WDZ8</accession>
<organism evidence="2 3">
    <name type="scientific">Dactylosporangium cerinum</name>
    <dbReference type="NCBI Taxonomy" id="1434730"/>
    <lineage>
        <taxon>Bacteria</taxon>
        <taxon>Bacillati</taxon>
        <taxon>Actinomycetota</taxon>
        <taxon>Actinomycetes</taxon>
        <taxon>Micromonosporales</taxon>
        <taxon>Micromonosporaceae</taxon>
        <taxon>Dactylosporangium</taxon>
    </lineage>
</organism>
<dbReference type="Proteomes" id="UP001595912">
    <property type="component" value="Unassembled WGS sequence"/>
</dbReference>
<name>A0ABV9WDZ8_9ACTN</name>
<keyword evidence="1" id="KW-0812">Transmembrane</keyword>
<keyword evidence="3" id="KW-1185">Reference proteome</keyword>
<keyword evidence="1" id="KW-0472">Membrane</keyword>
<feature type="transmembrane region" description="Helical" evidence="1">
    <location>
        <begin position="33"/>
        <end position="54"/>
    </location>
</feature>
<evidence type="ECO:0000313" key="3">
    <source>
        <dbReference type="Proteomes" id="UP001595912"/>
    </source>
</evidence>
<evidence type="ECO:0000256" key="1">
    <source>
        <dbReference type="SAM" id="Phobius"/>
    </source>
</evidence>
<proteinExistence type="predicted"/>
<keyword evidence="1" id="KW-1133">Transmembrane helix</keyword>
<sequence length="135" mass="14831">MRIAGAAASTQAWIARRAATANREASTSAQRRLALSAGVAAVLTVLLFAALITVRHADDHTWPPEFPEPLRAVHRTPVALLLDRGSWRHGWPFTTAANTWRFLLPAVWPAFRPSVWPCVRRSMCAVGIDDPVTGR</sequence>
<protein>
    <submittedName>
        <fullName evidence="2">Uncharacterized protein</fullName>
    </submittedName>
</protein>
<dbReference type="EMBL" id="JBHSIU010000104">
    <property type="protein sequence ID" value="MFC5006427.1"/>
    <property type="molecule type" value="Genomic_DNA"/>
</dbReference>